<proteinExistence type="predicted"/>
<evidence type="ECO:0000256" key="4">
    <source>
        <dbReference type="PROSITE-ProRule" id="PRU00335"/>
    </source>
</evidence>
<dbReference type="Pfam" id="PF17932">
    <property type="entry name" value="TetR_C_24"/>
    <property type="match status" value="1"/>
</dbReference>
<evidence type="ECO:0000256" key="2">
    <source>
        <dbReference type="ARBA" id="ARBA00023125"/>
    </source>
</evidence>
<dbReference type="InterPro" id="IPR009057">
    <property type="entry name" value="Homeodomain-like_sf"/>
</dbReference>
<dbReference type="GO" id="GO:0003700">
    <property type="term" value="F:DNA-binding transcription factor activity"/>
    <property type="evidence" value="ECO:0007669"/>
    <property type="project" value="TreeGrafter"/>
</dbReference>
<accession>A0A1G7JLJ3</accession>
<evidence type="ECO:0000313" key="6">
    <source>
        <dbReference type="EMBL" id="SDF25735.1"/>
    </source>
</evidence>
<dbReference type="PROSITE" id="PS50977">
    <property type="entry name" value="HTH_TETR_2"/>
    <property type="match status" value="1"/>
</dbReference>
<dbReference type="EMBL" id="FMZW01000049">
    <property type="protein sequence ID" value="SDF25735.1"/>
    <property type="molecule type" value="Genomic_DNA"/>
</dbReference>
<dbReference type="AlphaFoldDB" id="A0A1G7JLJ3"/>
<dbReference type="InterPro" id="IPR041490">
    <property type="entry name" value="KstR2_TetR_C"/>
</dbReference>
<dbReference type="RefSeq" id="WP_092089150.1">
    <property type="nucleotide sequence ID" value="NZ_FMZW01000049.1"/>
</dbReference>
<dbReference type="InterPro" id="IPR050109">
    <property type="entry name" value="HTH-type_TetR-like_transc_reg"/>
</dbReference>
<dbReference type="SUPFAM" id="SSF46689">
    <property type="entry name" value="Homeodomain-like"/>
    <property type="match status" value="1"/>
</dbReference>
<dbReference type="PANTHER" id="PTHR30055">
    <property type="entry name" value="HTH-TYPE TRANSCRIPTIONAL REGULATOR RUTR"/>
    <property type="match status" value="1"/>
</dbReference>
<dbReference type="Proteomes" id="UP000199245">
    <property type="component" value="Unassembled WGS sequence"/>
</dbReference>
<gene>
    <name evidence="6" type="ORF">SAMN05216337_104930</name>
</gene>
<dbReference type="InterPro" id="IPR036271">
    <property type="entry name" value="Tet_transcr_reg_TetR-rel_C_sf"/>
</dbReference>
<keyword evidence="2 4" id="KW-0238">DNA-binding</keyword>
<dbReference type="GO" id="GO:0000976">
    <property type="term" value="F:transcription cis-regulatory region binding"/>
    <property type="evidence" value="ECO:0007669"/>
    <property type="project" value="TreeGrafter"/>
</dbReference>
<evidence type="ECO:0000256" key="1">
    <source>
        <dbReference type="ARBA" id="ARBA00023015"/>
    </source>
</evidence>
<name>A0A1G7JLJ3_9BRAD</name>
<dbReference type="InterPro" id="IPR001647">
    <property type="entry name" value="HTH_TetR"/>
</dbReference>
<feature type="domain" description="HTH tetR-type" evidence="5">
    <location>
        <begin position="10"/>
        <end position="70"/>
    </location>
</feature>
<dbReference type="Gene3D" id="1.10.10.60">
    <property type="entry name" value="Homeodomain-like"/>
    <property type="match status" value="1"/>
</dbReference>
<protein>
    <submittedName>
        <fullName evidence="6">Transcriptional regulator, TetR family</fullName>
    </submittedName>
</protein>
<keyword evidence="1" id="KW-0805">Transcription regulation</keyword>
<dbReference type="PRINTS" id="PR00455">
    <property type="entry name" value="HTHTETR"/>
</dbReference>
<dbReference type="SUPFAM" id="SSF48498">
    <property type="entry name" value="Tetracyclin repressor-like, C-terminal domain"/>
    <property type="match status" value="1"/>
</dbReference>
<reference evidence="6 7" key="1">
    <citation type="submission" date="2016-10" db="EMBL/GenBank/DDBJ databases">
        <authorList>
            <person name="de Groot N.N."/>
        </authorList>
    </citation>
    <scope>NUCLEOTIDE SEQUENCE [LARGE SCALE GENOMIC DNA]</scope>
    <source>
        <strain evidence="6 7">R5</strain>
    </source>
</reference>
<feature type="DNA-binding region" description="H-T-H motif" evidence="4">
    <location>
        <begin position="33"/>
        <end position="52"/>
    </location>
</feature>
<evidence type="ECO:0000256" key="3">
    <source>
        <dbReference type="ARBA" id="ARBA00023163"/>
    </source>
</evidence>
<dbReference type="Pfam" id="PF00440">
    <property type="entry name" value="TetR_N"/>
    <property type="match status" value="1"/>
</dbReference>
<keyword evidence="3" id="KW-0804">Transcription</keyword>
<evidence type="ECO:0000259" key="5">
    <source>
        <dbReference type="PROSITE" id="PS50977"/>
    </source>
</evidence>
<sequence>MTRPRSPDYDNIQASIIKQAASLFASRGYAATSIGDIAAACDCSKSRLYHYFESKEAILVFMLTEHVDKLLAGCDDILSGREEEIARFRKLIRFFLQVYSVSRDKHVVMLTCMEFLPNNIRRDVVKKQRQLISVVTDMLAKIRPDRAKDEGSAHVDAMLFFGMINWTYTWFRPDGRIVPTDLADRCVSIFLDGYKHSKVF</sequence>
<dbReference type="Gene3D" id="1.10.357.10">
    <property type="entry name" value="Tetracycline Repressor, domain 2"/>
    <property type="match status" value="1"/>
</dbReference>
<dbReference type="PANTHER" id="PTHR30055:SF234">
    <property type="entry name" value="HTH-TYPE TRANSCRIPTIONAL REGULATOR BETI"/>
    <property type="match status" value="1"/>
</dbReference>
<organism evidence="6 7">
    <name type="scientific">Bradyrhizobium brasilense</name>
    <dbReference type="NCBI Taxonomy" id="1419277"/>
    <lineage>
        <taxon>Bacteria</taxon>
        <taxon>Pseudomonadati</taxon>
        <taxon>Pseudomonadota</taxon>
        <taxon>Alphaproteobacteria</taxon>
        <taxon>Hyphomicrobiales</taxon>
        <taxon>Nitrobacteraceae</taxon>
        <taxon>Bradyrhizobium</taxon>
    </lineage>
</organism>
<evidence type="ECO:0000313" key="7">
    <source>
        <dbReference type="Proteomes" id="UP000199245"/>
    </source>
</evidence>